<feature type="compositionally biased region" description="Polar residues" evidence="1">
    <location>
        <begin position="1"/>
        <end position="12"/>
    </location>
</feature>
<feature type="transmembrane region" description="Helical" evidence="2">
    <location>
        <begin position="395"/>
        <end position="413"/>
    </location>
</feature>
<feature type="domain" description="Terminal beta-(1-&gt;2)-arabinofuranosyltransferase C-terminal" evidence="3">
    <location>
        <begin position="539"/>
        <end position="651"/>
    </location>
</feature>
<keyword evidence="5" id="KW-1185">Reference proteome</keyword>
<feature type="transmembrane region" description="Helical" evidence="2">
    <location>
        <begin position="309"/>
        <end position="331"/>
    </location>
</feature>
<feature type="transmembrane region" description="Helical" evidence="2">
    <location>
        <begin position="114"/>
        <end position="139"/>
    </location>
</feature>
<evidence type="ECO:0000313" key="5">
    <source>
        <dbReference type="Proteomes" id="UP000186104"/>
    </source>
</evidence>
<dbReference type="GO" id="GO:0016740">
    <property type="term" value="F:transferase activity"/>
    <property type="evidence" value="ECO:0007669"/>
    <property type="project" value="UniProtKB-KW"/>
</dbReference>
<dbReference type="STRING" id="499555.BJL86_0227"/>
<dbReference type="NCBIfam" id="NF041480">
    <property type="entry name" value="flag_mot_ctl_ZomB"/>
    <property type="match status" value="1"/>
</dbReference>
<feature type="transmembrane region" description="Helical" evidence="2">
    <location>
        <begin position="425"/>
        <end position="447"/>
    </location>
</feature>
<feature type="transmembrane region" description="Helical" evidence="2">
    <location>
        <begin position="256"/>
        <end position="272"/>
    </location>
</feature>
<keyword evidence="2" id="KW-0472">Membrane</keyword>
<feature type="region of interest" description="Disordered" evidence="1">
    <location>
        <begin position="1"/>
        <end position="20"/>
    </location>
</feature>
<reference evidence="4 5" key="1">
    <citation type="submission" date="2016-06" db="EMBL/GenBank/DDBJ databases">
        <title>Complete genome sequence of a saline-alkali tolerant type strain Dietzia timorensis ID05-A0528T.</title>
        <authorList>
            <person name="Wu X."/>
        </authorList>
    </citation>
    <scope>NUCLEOTIDE SEQUENCE [LARGE SCALE GENOMIC DNA]</scope>
    <source>
        <strain evidence="4 5">ID05-A0528</strain>
    </source>
</reference>
<evidence type="ECO:0000313" key="4">
    <source>
        <dbReference type="EMBL" id="ANI91038.1"/>
    </source>
</evidence>
<accession>A0A173LHM3</accession>
<protein>
    <submittedName>
        <fullName evidence="4">Terminal beta-(1-&gt;2)-arabinofuranosyltransferase</fullName>
    </submittedName>
</protein>
<dbReference type="KEGG" id="dtm:BJL86_0227"/>
<feature type="transmembrane region" description="Helical" evidence="2">
    <location>
        <begin position="176"/>
        <end position="197"/>
    </location>
</feature>
<gene>
    <name evidence="4" type="ORF">BJL86_0227</name>
</gene>
<dbReference type="InterPro" id="IPR048243">
    <property type="entry name" value="AftB-like"/>
</dbReference>
<keyword evidence="4" id="KW-0808">Transferase</keyword>
<sequence length="684" mass="74918">MSSPTLAESQPETAPPHPPNGRLAVAGGFARAHWAPLTFWGSVLAVVAVFFAGAWERRWIADDGLIVLRTVRNMLAGNGVVFNAGERVEANTSTLWTMLIYAAQRVLNLPQIEVVALIVALVTSMSAVVFAMWGARVMWAGTRRHPARHHGLMTSKVLMLPLGIVVYVVLPPARDFATSGLETGLVIAWIALVWLLLQRWARAPHSQHPIGIPTAETAFLAIVAGLGPLVRPELAIVSVCALALIFFARSSMLHRAWLVVIAGFLPLAYQLWRMSYYGLPYPNTAVAKDAGGSKWGQGFAYLLDLAGPYWLALPMLVGLGAIVISAAWAAAGPRPARPTSSSGDVTGRRGVTVAGRELPALRSTPVVTALFVAVGVVLALYSVRVGGDFMHGRVLLPPLFTLLLPLAVLPIPVGRQTGRDRQWRFVLPVLIGGWLVVMGWAVTVSIAQDPFPDKAESITSNGIVDERAFYLQRTGHKHPLLARDYLDFPRMQELITQVRANMTGAVFLPVGGAQDRWDVVEFDHPLPGLQPFEIPDDPQKTVVFLNLGMTSMNLPLDVKVYDTVGLATPLAAHTDRMVDGRIGHDKYLPLDWYLADAGVVENPNNYPEWVDPDWIEQAKVALTCPATVELRKSYSDPLTLERRKENVVNAFSYAQYRINRIPAYEVQRCGLPMPPEVDLDAYPR</sequence>
<evidence type="ECO:0000256" key="1">
    <source>
        <dbReference type="SAM" id="MobiDB-lite"/>
    </source>
</evidence>
<dbReference type="Proteomes" id="UP000186104">
    <property type="component" value="Chromosome"/>
</dbReference>
<name>A0A173LHM3_9ACTN</name>
<evidence type="ECO:0000259" key="3">
    <source>
        <dbReference type="Pfam" id="PF26371"/>
    </source>
</evidence>
<feature type="transmembrane region" description="Helical" evidence="2">
    <location>
        <begin position="151"/>
        <end position="170"/>
    </location>
</feature>
<feature type="transmembrane region" description="Helical" evidence="2">
    <location>
        <begin position="37"/>
        <end position="55"/>
    </location>
</feature>
<dbReference type="InterPro" id="IPR058983">
    <property type="entry name" value="AftB_C"/>
</dbReference>
<dbReference type="RefSeq" id="WP_197487616.1">
    <property type="nucleotide sequence ID" value="NZ_CP015961.1"/>
</dbReference>
<dbReference type="AlphaFoldDB" id="A0A173LHM3"/>
<dbReference type="Pfam" id="PF26371">
    <property type="entry name" value="AftB_C"/>
    <property type="match status" value="1"/>
</dbReference>
<feature type="transmembrane region" description="Helical" evidence="2">
    <location>
        <begin position="366"/>
        <end position="383"/>
    </location>
</feature>
<feature type="transmembrane region" description="Helical" evidence="2">
    <location>
        <begin position="233"/>
        <end position="249"/>
    </location>
</feature>
<keyword evidence="2" id="KW-1133">Transmembrane helix</keyword>
<evidence type="ECO:0000256" key="2">
    <source>
        <dbReference type="SAM" id="Phobius"/>
    </source>
</evidence>
<organism evidence="4 5">
    <name type="scientific">Dietzia timorensis</name>
    <dbReference type="NCBI Taxonomy" id="499555"/>
    <lineage>
        <taxon>Bacteria</taxon>
        <taxon>Bacillati</taxon>
        <taxon>Actinomycetota</taxon>
        <taxon>Actinomycetes</taxon>
        <taxon>Mycobacteriales</taxon>
        <taxon>Dietziaceae</taxon>
        <taxon>Dietzia</taxon>
    </lineage>
</organism>
<proteinExistence type="predicted"/>
<dbReference type="EMBL" id="CP015961">
    <property type="protein sequence ID" value="ANI91038.1"/>
    <property type="molecule type" value="Genomic_DNA"/>
</dbReference>
<keyword evidence="2" id="KW-0812">Transmembrane</keyword>